<dbReference type="InterPro" id="IPR050416">
    <property type="entry name" value="FAD-linked_Oxidoreductase"/>
</dbReference>
<dbReference type="GO" id="GO:0016491">
    <property type="term" value="F:oxidoreductase activity"/>
    <property type="evidence" value="ECO:0007669"/>
    <property type="project" value="UniProtKB-KW"/>
</dbReference>
<proteinExistence type="inferred from homology"/>
<dbReference type="InterPro" id="IPR036318">
    <property type="entry name" value="FAD-bd_PCMH-like_sf"/>
</dbReference>
<reference evidence="8" key="1">
    <citation type="submission" date="2017-09" db="EMBL/GenBank/DDBJ databases">
        <title>Polyketide synthases of a Diaporthe helianthi virulent isolate.</title>
        <authorList>
            <person name="Baroncelli R."/>
        </authorList>
    </citation>
    <scope>NUCLEOTIDE SEQUENCE [LARGE SCALE GENOMIC DNA]</scope>
    <source>
        <strain evidence="8">7/96</strain>
    </source>
</reference>
<comment type="similarity">
    <text evidence="2">Belongs to the oxygen-dependent FAD-linked oxidoreductase family.</text>
</comment>
<dbReference type="Gene3D" id="3.30.465.10">
    <property type="match status" value="2"/>
</dbReference>
<dbReference type="SUPFAM" id="SSF56176">
    <property type="entry name" value="FAD-binding/transporter-associated domain-like"/>
    <property type="match status" value="1"/>
</dbReference>
<evidence type="ECO:0000256" key="4">
    <source>
        <dbReference type="ARBA" id="ARBA00022827"/>
    </source>
</evidence>
<protein>
    <submittedName>
        <fullName evidence="8">FAD binding domain-containing protein</fullName>
    </submittedName>
</protein>
<dbReference type="InterPro" id="IPR016169">
    <property type="entry name" value="FAD-bd_PCMH_sub2"/>
</dbReference>
<evidence type="ECO:0000256" key="5">
    <source>
        <dbReference type="ARBA" id="ARBA00023002"/>
    </source>
</evidence>
<keyword evidence="6" id="KW-0472">Membrane</keyword>
<dbReference type="AlphaFoldDB" id="A0A2P5I1S8"/>
<name>A0A2P5I1S8_DIAHE</name>
<dbReference type="Proteomes" id="UP000094444">
    <property type="component" value="Unassembled WGS sequence"/>
</dbReference>
<evidence type="ECO:0000256" key="6">
    <source>
        <dbReference type="SAM" id="Phobius"/>
    </source>
</evidence>
<dbReference type="PANTHER" id="PTHR42973">
    <property type="entry name" value="BINDING OXIDOREDUCTASE, PUTATIVE (AFU_ORTHOLOGUE AFUA_1G17690)-RELATED"/>
    <property type="match status" value="1"/>
</dbReference>
<feature type="transmembrane region" description="Helical" evidence="6">
    <location>
        <begin position="129"/>
        <end position="150"/>
    </location>
</feature>
<dbReference type="EMBL" id="MAVT02000368">
    <property type="protein sequence ID" value="POS76446.1"/>
    <property type="molecule type" value="Genomic_DNA"/>
</dbReference>
<gene>
    <name evidence="8" type="ORF">DHEL01_v205155</name>
</gene>
<feature type="domain" description="FAD-binding PCMH-type" evidence="7">
    <location>
        <begin position="283"/>
        <end position="348"/>
    </location>
</feature>
<keyword evidence="9" id="KW-1185">Reference proteome</keyword>
<evidence type="ECO:0000256" key="1">
    <source>
        <dbReference type="ARBA" id="ARBA00001974"/>
    </source>
</evidence>
<keyword evidence="4" id="KW-0274">FAD</keyword>
<dbReference type="OrthoDB" id="9983560at2759"/>
<dbReference type="PROSITE" id="PS51387">
    <property type="entry name" value="FAD_PCMH"/>
    <property type="match status" value="1"/>
</dbReference>
<evidence type="ECO:0000259" key="7">
    <source>
        <dbReference type="PROSITE" id="PS51387"/>
    </source>
</evidence>
<dbReference type="PANTHER" id="PTHR42973:SF39">
    <property type="entry name" value="FAD-BINDING PCMH-TYPE DOMAIN-CONTAINING PROTEIN"/>
    <property type="match status" value="1"/>
</dbReference>
<evidence type="ECO:0000313" key="9">
    <source>
        <dbReference type="Proteomes" id="UP000094444"/>
    </source>
</evidence>
<evidence type="ECO:0000256" key="2">
    <source>
        <dbReference type="ARBA" id="ARBA00005466"/>
    </source>
</evidence>
<comment type="cofactor">
    <cofactor evidence="1">
        <name>FAD</name>
        <dbReference type="ChEBI" id="CHEBI:57692"/>
    </cofactor>
</comment>
<organism evidence="8 9">
    <name type="scientific">Diaporthe helianthi</name>
    <dbReference type="NCBI Taxonomy" id="158607"/>
    <lineage>
        <taxon>Eukaryota</taxon>
        <taxon>Fungi</taxon>
        <taxon>Dikarya</taxon>
        <taxon>Ascomycota</taxon>
        <taxon>Pezizomycotina</taxon>
        <taxon>Sordariomycetes</taxon>
        <taxon>Sordariomycetidae</taxon>
        <taxon>Diaporthales</taxon>
        <taxon>Diaporthaceae</taxon>
        <taxon>Diaporthe</taxon>
    </lineage>
</organism>
<keyword evidence="5" id="KW-0560">Oxidoreductase</keyword>
<dbReference type="InParanoid" id="A0A2P5I1S8"/>
<dbReference type="STRING" id="158607.A0A2P5I1S8"/>
<dbReference type="InterPro" id="IPR016166">
    <property type="entry name" value="FAD-bd_PCMH"/>
</dbReference>
<keyword evidence="3" id="KW-0285">Flavoprotein</keyword>
<keyword evidence="6" id="KW-1133">Transmembrane helix</keyword>
<dbReference type="GO" id="GO:0071949">
    <property type="term" value="F:FAD binding"/>
    <property type="evidence" value="ECO:0007669"/>
    <property type="project" value="InterPro"/>
</dbReference>
<keyword evidence="6" id="KW-0812">Transmembrane</keyword>
<evidence type="ECO:0000313" key="8">
    <source>
        <dbReference type="EMBL" id="POS76446.1"/>
    </source>
</evidence>
<sequence length="424" mass="45520">MKQIRVLGCSGVPQVPETIRRHVRTARIQSTQRVPGRSRCQAHYPSGPCLWAMPSFMAAMPFSANDSLMEVNGVFTPIRGSWPGLHVRNPSRRHRGPRMLAAGASDIETFMPWPASLAVKLDFRNLRPFAAAAAAMAAMAVTPFAAAGLITTRAPGSTCRCLFRDACWPTMSSSDSLNSTVGGKLIATVPIGSVCHDPTYDEAACTALRDSWDVAETVKFSQNNNIRFLVRNTGHDHLGRSTGAGALAEWTHKLKEITVTEWSDDLWRGPVIKMGAGALRLRGGGHSALTTNFGMAADQALECEVVTADGSIVTTSRAENTDLFWALSGGGPGTFGVVTSVTFRAYPEAPVIGVVGLQTAASYTSQEKWWQMLDAFHGLLPGMTDQGAMVVFVYGSSFFAISPLTAYNKTAEQAKALLISQPIP</sequence>
<evidence type="ECO:0000256" key="3">
    <source>
        <dbReference type="ARBA" id="ARBA00022630"/>
    </source>
</evidence>
<comment type="caution">
    <text evidence="8">The sequence shown here is derived from an EMBL/GenBank/DDBJ whole genome shotgun (WGS) entry which is preliminary data.</text>
</comment>
<accession>A0A2P5I1S8</accession>